<sequence>MLSYFIFLFLSVSAYVYAVEFSEFPLRGEVEHEKGIRNTKHNLAEYKGRFLNPNIAGEYNLALCMWCHTQNIDVTFVDVEYGWAPNKVVEKFPVYGQTKKGPVLEDIAPSSMVCLSCHDGANAPNITFGKSSKGTSVHSHPVFVIYPRDTKYLRPYNSPLIGWEGRKHFVYDLIKEYNGRIQCASCHDPHSPNPLFLRAKNRGSRLCLGCHDL</sequence>
<name>A0A285NP03_9AQUI</name>
<evidence type="ECO:0000259" key="1">
    <source>
        <dbReference type="Pfam" id="PF09699"/>
    </source>
</evidence>
<dbReference type="NCBIfam" id="TIGR01905">
    <property type="entry name" value="paired_CXXCH_1"/>
    <property type="match status" value="1"/>
</dbReference>
<dbReference type="Proteomes" id="UP000219036">
    <property type="component" value="Unassembled WGS sequence"/>
</dbReference>
<organism evidence="2 3">
    <name type="scientific">Persephonella hydrogeniphila</name>
    <dbReference type="NCBI Taxonomy" id="198703"/>
    <lineage>
        <taxon>Bacteria</taxon>
        <taxon>Pseudomonadati</taxon>
        <taxon>Aquificota</taxon>
        <taxon>Aquificia</taxon>
        <taxon>Aquificales</taxon>
        <taxon>Hydrogenothermaceae</taxon>
        <taxon>Persephonella</taxon>
    </lineage>
</organism>
<dbReference type="SUPFAM" id="SSF48695">
    <property type="entry name" value="Multiheme cytochromes"/>
    <property type="match status" value="1"/>
</dbReference>
<feature type="domain" description="Doubled CXXCH motif" evidence="1">
    <location>
        <begin position="182"/>
        <end position="212"/>
    </location>
</feature>
<dbReference type="InterPro" id="IPR010177">
    <property type="entry name" value="Paired_CXXCH_1"/>
</dbReference>
<protein>
    <submittedName>
        <fullName evidence="2">Doubled CXXCH domain-containing protein</fullName>
    </submittedName>
</protein>
<dbReference type="OrthoDB" id="9783112at2"/>
<dbReference type="RefSeq" id="WP_097001166.1">
    <property type="nucleotide sequence ID" value="NZ_OBEI01000013.1"/>
</dbReference>
<dbReference type="EMBL" id="OBEI01000013">
    <property type="protein sequence ID" value="SNZ11250.1"/>
    <property type="molecule type" value="Genomic_DNA"/>
</dbReference>
<proteinExistence type="predicted"/>
<gene>
    <name evidence="2" type="ORF">SAMN06265182_2031</name>
</gene>
<accession>A0A285NP03</accession>
<dbReference type="AlphaFoldDB" id="A0A285NP03"/>
<reference evidence="3" key="1">
    <citation type="submission" date="2017-09" db="EMBL/GenBank/DDBJ databases">
        <authorList>
            <person name="Varghese N."/>
            <person name="Submissions S."/>
        </authorList>
    </citation>
    <scope>NUCLEOTIDE SEQUENCE [LARGE SCALE GENOMIC DNA]</scope>
    <source>
        <strain evidence="3">DSM 15103</strain>
    </source>
</reference>
<dbReference type="InterPro" id="IPR036280">
    <property type="entry name" value="Multihaem_cyt_sf"/>
</dbReference>
<evidence type="ECO:0000313" key="2">
    <source>
        <dbReference type="EMBL" id="SNZ11250.1"/>
    </source>
</evidence>
<dbReference type="Pfam" id="PF09699">
    <property type="entry name" value="Paired_CXXCH_1"/>
    <property type="match status" value="1"/>
</dbReference>
<evidence type="ECO:0000313" key="3">
    <source>
        <dbReference type="Proteomes" id="UP000219036"/>
    </source>
</evidence>
<keyword evidence="3" id="KW-1185">Reference proteome</keyword>